<protein>
    <submittedName>
        <fullName evidence="1">Uncharacterized protein</fullName>
    </submittedName>
</protein>
<accession>A0A0C9XUA3</accession>
<reference evidence="1 2" key="1">
    <citation type="submission" date="2014-04" db="EMBL/GenBank/DDBJ databases">
        <authorList>
            <consortium name="DOE Joint Genome Institute"/>
            <person name="Kuo A."/>
            <person name="Kohler A."/>
            <person name="Nagy L.G."/>
            <person name="Floudas D."/>
            <person name="Copeland A."/>
            <person name="Barry K.W."/>
            <person name="Cichocki N."/>
            <person name="Veneault-Fourrey C."/>
            <person name="LaButti K."/>
            <person name="Lindquist E.A."/>
            <person name="Lipzen A."/>
            <person name="Lundell T."/>
            <person name="Morin E."/>
            <person name="Murat C."/>
            <person name="Sun H."/>
            <person name="Tunlid A."/>
            <person name="Henrissat B."/>
            <person name="Grigoriev I.V."/>
            <person name="Hibbett D.S."/>
            <person name="Martin F."/>
            <person name="Nordberg H.P."/>
            <person name="Cantor M.N."/>
            <person name="Hua S.X."/>
        </authorList>
    </citation>
    <scope>NUCLEOTIDE SEQUENCE [LARGE SCALE GENOMIC DNA]</scope>
    <source>
        <strain evidence="1 2">LaAM-08-1</strain>
    </source>
</reference>
<keyword evidence="2" id="KW-1185">Reference proteome</keyword>
<evidence type="ECO:0000313" key="1">
    <source>
        <dbReference type="EMBL" id="KIK01292.1"/>
    </source>
</evidence>
<name>A0A0C9XUA3_9AGAR</name>
<gene>
    <name evidence="1" type="ORF">K443DRAFT_574564</name>
</gene>
<sequence>MTVQVPLSSGHRRPDRCSCHTAYFPKRPEEPKTGISWECKMRQQRKCRCLQSNVNVAVGVQNTAWSDVGLMMAQAQMLPPIQHCALQGALSPRPSIASSCLGRRSSQNAVAGAVYSF</sequence>
<dbReference type="AlphaFoldDB" id="A0A0C9XUA3"/>
<dbReference type="Proteomes" id="UP000054477">
    <property type="component" value="Unassembled WGS sequence"/>
</dbReference>
<reference evidence="2" key="2">
    <citation type="submission" date="2015-01" db="EMBL/GenBank/DDBJ databases">
        <title>Evolutionary Origins and Diversification of the Mycorrhizal Mutualists.</title>
        <authorList>
            <consortium name="DOE Joint Genome Institute"/>
            <consortium name="Mycorrhizal Genomics Consortium"/>
            <person name="Kohler A."/>
            <person name="Kuo A."/>
            <person name="Nagy L.G."/>
            <person name="Floudas D."/>
            <person name="Copeland A."/>
            <person name="Barry K.W."/>
            <person name="Cichocki N."/>
            <person name="Veneault-Fourrey C."/>
            <person name="LaButti K."/>
            <person name="Lindquist E.A."/>
            <person name="Lipzen A."/>
            <person name="Lundell T."/>
            <person name="Morin E."/>
            <person name="Murat C."/>
            <person name="Riley R."/>
            <person name="Ohm R."/>
            <person name="Sun H."/>
            <person name="Tunlid A."/>
            <person name="Henrissat B."/>
            <person name="Grigoriev I.V."/>
            <person name="Hibbett D.S."/>
            <person name="Martin F."/>
        </authorList>
    </citation>
    <scope>NUCLEOTIDE SEQUENCE [LARGE SCALE GENOMIC DNA]</scope>
    <source>
        <strain evidence="2">LaAM-08-1</strain>
    </source>
</reference>
<dbReference type="EMBL" id="KN838609">
    <property type="protein sequence ID" value="KIK01292.1"/>
    <property type="molecule type" value="Genomic_DNA"/>
</dbReference>
<evidence type="ECO:0000313" key="2">
    <source>
        <dbReference type="Proteomes" id="UP000054477"/>
    </source>
</evidence>
<proteinExistence type="predicted"/>
<organism evidence="1 2">
    <name type="scientific">Laccaria amethystina LaAM-08-1</name>
    <dbReference type="NCBI Taxonomy" id="1095629"/>
    <lineage>
        <taxon>Eukaryota</taxon>
        <taxon>Fungi</taxon>
        <taxon>Dikarya</taxon>
        <taxon>Basidiomycota</taxon>
        <taxon>Agaricomycotina</taxon>
        <taxon>Agaricomycetes</taxon>
        <taxon>Agaricomycetidae</taxon>
        <taxon>Agaricales</taxon>
        <taxon>Agaricineae</taxon>
        <taxon>Hydnangiaceae</taxon>
        <taxon>Laccaria</taxon>
    </lineage>
</organism>
<dbReference type="HOGENOM" id="CLU_2085224_0_0_1"/>